<reference evidence="2" key="1">
    <citation type="submission" date="2020-10" db="EMBL/GenBank/DDBJ databases">
        <authorList>
            <person name="Kikuchi T."/>
        </authorList>
    </citation>
    <scope>NUCLEOTIDE SEQUENCE</scope>
    <source>
        <strain evidence="2">NKZ352</strain>
    </source>
</reference>
<evidence type="ECO:0000256" key="1">
    <source>
        <dbReference type="SAM" id="MobiDB-lite"/>
    </source>
</evidence>
<protein>
    <submittedName>
        <fullName evidence="2">Uncharacterized protein</fullName>
    </submittedName>
</protein>
<name>A0A8S1HTD7_9PELO</name>
<dbReference type="Proteomes" id="UP000835052">
    <property type="component" value="Unassembled WGS sequence"/>
</dbReference>
<evidence type="ECO:0000313" key="2">
    <source>
        <dbReference type="EMBL" id="CAD6198630.1"/>
    </source>
</evidence>
<accession>A0A8S1HTD7</accession>
<gene>
    <name evidence="2" type="ORF">CAUJ_LOCUS14536</name>
</gene>
<evidence type="ECO:0000313" key="3">
    <source>
        <dbReference type="Proteomes" id="UP000835052"/>
    </source>
</evidence>
<proteinExistence type="predicted"/>
<dbReference type="EMBL" id="CAJGYM010000132">
    <property type="protein sequence ID" value="CAD6198630.1"/>
    <property type="molecule type" value="Genomic_DNA"/>
</dbReference>
<keyword evidence="3" id="KW-1185">Reference proteome</keyword>
<comment type="caution">
    <text evidence="2">The sequence shown here is derived from an EMBL/GenBank/DDBJ whole genome shotgun (WGS) entry which is preliminary data.</text>
</comment>
<sequence length="131" mass="14403">MSLESSKKQTFQESSPPGYDEAIILPKSHLDNELPPPYSDIAPTSSRSSKSKGSKKTSVKLLKYTPLSEDSISNKIVPKDAHKGFEEFDKKWKKSRKHVEVAEVVFKVGAEVVGQIIAHVIVAALTGGHHH</sequence>
<organism evidence="2 3">
    <name type="scientific">Caenorhabditis auriculariae</name>
    <dbReference type="NCBI Taxonomy" id="2777116"/>
    <lineage>
        <taxon>Eukaryota</taxon>
        <taxon>Metazoa</taxon>
        <taxon>Ecdysozoa</taxon>
        <taxon>Nematoda</taxon>
        <taxon>Chromadorea</taxon>
        <taxon>Rhabditida</taxon>
        <taxon>Rhabditina</taxon>
        <taxon>Rhabditomorpha</taxon>
        <taxon>Rhabditoidea</taxon>
        <taxon>Rhabditidae</taxon>
        <taxon>Peloderinae</taxon>
        <taxon>Caenorhabditis</taxon>
    </lineage>
</organism>
<dbReference type="AlphaFoldDB" id="A0A8S1HTD7"/>
<feature type="compositionally biased region" description="Basic residues" evidence="1">
    <location>
        <begin position="49"/>
        <end position="58"/>
    </location>
</feature>
<feature type="region of interest" description="Disordered" evidence="1">
    <location>
        <begin position="1"/>
        <end position="58"/>
    </location>
</feature>